<evidence type="ECO:0000256" key="5">
    <source>
        <dbReference type="ARBA" id="ARBA00023239"/>
    </source>
</evidence>
<dbReference type="EMBL" id="JADGIZ020000002">
    <property type="protein sequence ID" value="KAL2919848.1"/>
    <property type="molecule type" value="Genomic_DNA"/>
</dbReference>
<dbReference type="PROSITE" id="PS00907">
    <property type="entry name" value="UROD_2"/>
    <property type="match status" value="1"/>
</dbReference>
<dbReference type="Gene3D" id="3.20.20.210">
    <property type="match status" value="1"/>
</dbReference>
<evidence type="ECO:0000313" key="12">
    <source>
        <dbReference type="EMBL" id="KAL2919848.1"/>
    </source>
</evidence>
<dbReference type="Pfam" id="PF01208">
    <property type="entry name" value="URO-D"/>
    <property type="match status" value="1"/>
</dbReference>
<comment type="caution">
    <text evidence="12">The sequence shown here is derived from an EMBL/GenBank/DDBJ whole genome shotgun (WGS) entry which is preliminary data.</text>
</comment>
<evidence type="ECO:0000256" key="8">
    <source>
        <dbReference type="RuleBase" id="RU004169"/>
    </source>
</evidence>
<proteinExistence type="inferred from homology"/>
<dbReference type="CDD" id="cd20558">
    <property type="entry name" value="CYCLIN_ScPCL7-like"/>
    <property type="match status" value="1"/>
</dbReference>
<dbReference type="EC" id="4.1.1.37" evidence="3 7"/>
<feature type="region of interest" description="Disordered" evidence="9">
    <location>
        <begin position="608"/>
        <end position="642"/>
    </location>
</feature>
<comment type="pathway">
    <text evidence="1 7">Porphyrin-containing compound metabolism; protoporphyrin-IX biosynthesis; coproporphyrinogen-III from 5-aminolevulinate: step 4/4.</text>
</comment>
<keyword evidence="4 7" id="KW-0210">Decarboxylase</keyword>
<feature type="compositionally biased region" description="Basic residues" evidence="9">
    <location>
        <begin position="630"/>
        <end position="642"/>
    </location>
</feature>
<dbReference type="NCBIfam" id="TIGR01464">
    <property type="entry name" value="hemE"/>
    <property type="match status" value="1"/>
</dbReference>
<dbReference type="InterPro" id="IPR013922">
    <property type="entry name" value="Cyclin_PHO80-like"/>
</dbReference>
<evidence type="ECO:0000256" key="4">
    <source>
        <dbReference type="ARBA" id="ARBA00022793"/>
    </source>
</evidence>
<gene>
    <name evidence="12" type="primary">HEM12</name>
    <name evidence="12" type="ORF">HK105_200765</name>
</gene>
<dbReference type="CDD" id="cd00717">
    <property type="entry name" value="URO-D"/>
    <property type="match status" value="1"/>
</dbReference>
<feature type="domain" description="Uroporphyrinogen decarboxylase (URO-D)" evidence="10">
    <location>
        <begin position="273"/>
        <end position="282"/>
    </location>
</feature>
<name>A0ABR4NJZ9_9FUNG</name>
<comment type="catalytic activity">
    <reaction evidence="7">
        <text>uroporphyrinogen III + 4 H(+) = coproporphyrinogen III + 4 CO2</text>
        <dbReference type="Rhea" id="RHEA:19865"/>
        <dbReference type="ChEBI" id="CHEBI:15378"/>
        <dbReference type="ChEBI" id="CHEBI:16526"/>
        <dbReference type="ChEBI" id="CHEBI:57308"/>
        <dbReference type="ChEBI" id="CHEBI:57309"/>
        <dbReference type="EC" id="4.1.1.37"/>
    </reaction>
</comment>
<evidence type="ECO:0000256" key="1">
    <source>
        <dbReference type="ARBA" id="ARBA00004804"/>
    </source>
</evidence>
<reference evidence="12 13" key="1">
    <citation type="submission" date="2023-09" db="EMBL/GenBank/DDBJ databases">
        <title>Pangenome analysis of Batrachochytrium dendrobatidis and related Chytrids.</title>
        <authorList>
            <person name="Yacoub M.N."/>
            <person name="Stajich J.E."/>
            <person name="James T.Y."/>
        </authorList>
    </citation>
    <scope>NUCLEOTIDE SEQUENCE [LARGE SCALE GENOMIC DNA]</scope>
    <source>
        <strain evidence="12 13">JEL0888</strain>
    </source>
</reference>
<keyword evidence="13" id="KW-1185">Reference proteome</keyword>
<dbReference type="GO" id="GO:0004853">
    <property type="term" value="F:uroporphyrinogen decarboxylase activity"/>
    <property type="evidence" value="ECO:0007669"/>
    <property type="project" value="UniProtKB-EC"/>
</dbReference>
<evidence type="ECO:0000259" key="10">
    <source>
        <dbReference type="PROSITE" id="PS00906"/>
    </source>
</evidence>
<dbReference type="Proteomes" id="UP001527925">
    <property type="component" value="Unassembled WGS sequence"/>
</dbReference>
<evidence type="ECO:0000256" key="3">
    <source>
        <dbReference type="ARBA" id="ARBA00012288"/>
    </source>
</evidence>
<keyword evidence="5 7" id="KW-0456">Lyase</keyword>
<keyword evidence="6 7" id="KW-0627">Porphyrin biosynthesis</keyword>
<accession>A0ABR4NJZ9</accession>
<dbReference type="SUPFAM" id="SSF51726">
    <property type="entry name" value="UROD/MetE-like"/>
    <property type="match status" value="1"/>
</dbReference>
<dbReference type="InterPro" id="IPR000257">
    <property type="entry name" value="Uroporphyrinogen_deCOase"/>
</dbReference>
<dbReference type="Pfam" id="PF08613">
    <property type="entry name" value="Cyclin"/>
    <property type="match status" value="2"/>
</dbReference>
<evidence type="ECO:0000256" key="2">
    <source>
        <dbReference type="ARBA" id="ARBA00009935"/>
    </source>
</evidence>
<evidence type="ECO:0000256" key="9">
    <source>
        <dbReference type="SAM" id="MobiDB-lite"/>
    </source>
</evidence>
<feature type="domain" description="Uroporphyrinogen decarboxylase (URO-D)" evidence="11">
    <location>
        <begin position="395"/>
        <end position="411"/>
    </location>
</feature>
<dbReference type="InterPro" id="IPR006361">
    <property type="entry name" value="Uroporphyrinogen_deCO2ase_HemE"/>
</dbReference>
<sequence>MPTFDLRNTPPAETIRLMAQFLEHATSHNDQLPRRRILTRFHARTIPSIDIHGYLTRILKYAPCGSECFLAVIIYFRRMAGSDTLFASPTTPTSATPTGTPDAQLDAPASAAQHLHHQHTPSSGSAADLANGELAPNGRHPIVINSYNVHRLLIAGCMVAVKFLSDVFYTNSHIAKVGGLPVQELNRLEIEFLLFNDFNLNVNVTELQECGDHLLRFVEERQNAAQVEGAAPQYAAQSDAAKQYPVLTDSDFPQLKNDLILRAARGETVERVPVWIMRQAGRYLPEFREVRKKHDFFSICRTPELACTVTLQPIDRYAGLLDASIIFSDILVVPQALGLEVQMLESKGPHFPEPLVDPSHMSRLAKTVDVDKELGYVFEAITLTRTKLDGRVPLFGFTGAPWTLMAYMIEGGGSKTLSKAKAWLFMYPKESHELLQRTTDVIVEYLVGQAKAGAQLLQVFDSWAGELPPALFDEFAMPYLKQIYTRTKKALSELSPPLDMPMVVFARGAHYALEELASSGYEVIQIDPSLSAESARKRAGANVTLQGNADPCLIYGSKETIYANVETMLAGFGTESHYIANLGHGIYPDHSPEHLKWYLEAIRDVSTKNNAKKRQPSSSPVQEPASKPSAAKKKKRKGSKSK</sequence>
<feature type="region of interest" description="Disordered" evidence="9">
    <location>
        <begin position="87"/>
        <end position="130"/>
    </location>
</feature>
<feature type="compositionally biased region" description="Low complexity" evidence="9">
    <location>
        <begin position="87"/>
        <end position="101"/>
    </location>
</feature>
<dbReference type="PROSITE" id="PS00906">
    <property type="entry name" value="UROD_1"/>
    <property type="match status" value="1"/>
</dbReference>
<evidence type="ECO:0000256" key="7">
    <source>
        <dbReference type="RuleBase" id="RU000554"/>
    </source>
</evidence>
<dbReference type="PANTHER" id="PTHR21091">
    <property type="entry name" value="METHYLTETRAHYDROFOLATE:HOMOCYSTEINE METHYLTRANSFERASE RELATED"/>
    <property type="match status" value="1"/>
</dbReference>
<organism evidence="12 13">
    <name type="scientific">Polyrhizophydium stewartii</name>
    <dbReference type="NCBI Taxonomy" id="2732419"/>
    <lineage>
        <taxon>Eukaryota</taxon>
        <taxon>Fungi</taxon>
        <taxon>Fungi incertae sedis</taxon>
        <taxon>Chytridiomycota</taxon>
        <taxon>Chytridiomycota incertae sedis</taxon>
        <taxon>Chytridiomycetes</taxon>
        <taxon>Rhizophydiales</taxon>
        <taxon>Rhizophydiales incertae sedis</taxon>
        <taxon>Polyrhizophydium</taxon>
    </lineage>
</organism>
<dbReference type="PANTHER" id="PTHR21091:SF169">
    <property type="entry name" value="UROPORPHYRINOGEN DECARBOXYLASE"/>
    <property type="match status" value="1"/>
</dbReference>
<dbReference type="Gene3D" id="1.10.472.10">
    <property type="entry name" value="Cyclin-like"/>
    <property type="match status" value="1"/>
</dbReference>
<comment type="similarity">
    <text evidence="2 8">Belongs to the uroporphyrinogen decarboxylase family.</text>
</comment>
<evidence type="ECO:0000313" key="13">
    <source>
        <dbReference type="Proteomes" id="UP001527925"/>
    </source>
</evidence>
<protein>
    <recommendedName>
        <fullName evidence="3 7">Uroporphyrinogen decarboxylase</fullName>
        <ecNumber evidence="3 7">4.1.1.37</ecNumber>
    </recommendedName>
</protein>
<dbReference type="InterPro" id="IPR038071">
    <property type="entry name" value="UROD/MetE-like_sf"/>
</dbReference>
<evidence type="ECO:0000256" key="6">
    <source>
        <dbReference type="ARBA" id="ARBA00023244"/>
    </source>
</evidence>
<evidence type="ECO:0000259" key="11">
    <source>
        <dbReference type="PROSITE" id="PS00907"/>
    </source>
</evidence>
<dbReference type="HAMAP" id="MF_00218">
    <property type="entry name" value="URO_D"/>
    <property type="match status" value="1"/>
</dbReference>